<reference evidence="1" key="1">
    <citation type="journal article" date="2014" name="Int. J. Syst. Evol. Microbiol.">
        <title>Complete genome sequence of Corynebacterium casei LMG S-19264T (=DSM 44701T), isolated from a smear-ripened cheese.</title>
        <authorList>
            <consortium name="US DOE Joint Genome Institute (JGI-PGF)"/>
            <person name="Walter F."/>
            <person name="Albersmeier A."/>
            <person name="Kalinowski J."/>
            <person name="Ruckert C."/>
        </authorList>
    </citation>
    <scope>NUCLEOTIDE SEQUENCE</scope>
    <source>
        <strain evidence="1">CGMCC 1.8984</strain>
    </source>
</reference>
<accession>A0A917PNS3</accession>
<sequence length="83" mass="8983">MTLVPREMIGIAWAALTLGAFFGVFGELLGLPDWVHDLSPFAPPPCRSATTSPDRWHLDDRDRRAAIAAAIVATRRRGLVTGG</sequence>
<evidence type="ECO:0000313" key="1">
    <source>
        <dbReference type="EMBL" id="GGJ85640.1"/>
    </source>
</evidence>
<evidence type="ECO:0000313" key="2">
    <source>
        <dbReference type="Proteomes" id="UP000636956"/>
    </source>
</evidence>
<gene>
    <name evidence="1" type="ORF">GCM10011372_24940</name>
</gene>
<name>A0A917PNS3_9MICO</name>
<protein>
    <submittedName>
        <fullName evidence="1">Uncharacterized protein</fullName>
    </submittedName>
</protein>
<reference evidence="1" key="2">
    <citation type="submission" date="2020-09" db="EMBL/GenBank/DDBJ databases">
        <authorList>
            <person name="Sun Q."/>
            <person name="Zhou Y."/>
        </authorList>
    </citation>
    <scope>NUCLEOTIDE SEQUENCE</scope>
    <source>
        <strain evidence="1">CGMCC 1.8984</strain>
    </source>
</reference>
<proteinExistence type="predicted"/>
<dbReference type="Proteomes" id="UP000636956">
    <property type="component" value="Unassembled WGS sequence"/>
</dbReference>
<dbReference type="EMBL" id="BMMD01000014">
    <property type="protein sequence ID" value="GGJ85640.1"/>
    <property type="molecule type" value="Genomic_DNA"/>
</dbReference>
<comment type="caution">
    <text evidence="1">The sequence shown here is derived from an EMBL/GenBank/DDBJ whole genome shotgun (WGS) entry which is preliminary data.</text>
</comment>
<organism evidence="1 2">
    <name type="scientific">Agromyces bauzanensis</name>
    <dbReference type="NCBI Taxonomy" id="1308924"/>
    <lineage>
        <taxon>Bacteria</taxon>
        <taxon>Bacillati</taxon>
        <taxon>Actinomycetota</taxon>
        <taxon>Actinomycetes</taxon>
        <taxon>Micrococcales</taxon>
        <taxon>Microbacteriaceae</taxon>
        <taxon>Agromyces</taxon>
    </lineage>
</organism>
<dbReference type="AlphaFoldDB" id="A0A917PNS3"/>
<dbReference type="RefSeq" id="WP_188743762.1">
    <property type="nucleotide sequence ID" value="NZ_BAABFW010000017.1"/>
</dbReference>
<keyword evidence="2" id="KW-1185">Reference proteome</keyword>